<organism evidence="2 3">
    <name type="scientific">Kineosporia succinea</name>
    <dbReference type="NCBI Taxonomy" id="84632"/>
    <lineage>
        <taxon>Bacteria</taxon>
        <taxon>Bacillati</taxon>
        <taxon>Actinomycetota</taxon>
        <taxon>Actinomycetes</taxon>
        <taxon>Kineosporiales</taxon>
        <taxon>Kineosporiaceae</taxon>
        <taxon>Kineosporia</taxon>
    </lineage>
</organism>
<evidence type="ECO:0000313" key="2">
    <source>
        <dbReference type="EMBL" id="MDP9825233.1"/>
    </source>
</evidence>
<keyword evidence="3" id="KW-1185">Reference proteome</keyword>
<evidence type="ECO:0000256" key="1">
    <source>
        <dbReference type="SAM" id="MobiDB-lite"/>
    </source>
</evidence>
<reference evidence="2 3" key="1">
    <citation type="submission" date="2023-07" db="EMBL/GenBank/DDBJ databases">
        <title>Sequencing the genomes of 1000 actinobacteria strains.</title>
        <authorList>
            <person name="Klenk H.-P."/>
        </authorList>
    </citation>
    <scope>NUCLEOTIDE SEQUENCE [LARGE SCALE GENOMIC DNA]</scope>
    <source>
        <strain evidence="2 3">DSM 44388</strain>
    </source>
</reference>
<dbReference type="EMBL" id="JAUSQZ010000001">
    <property type="protein sequence ID" value="MDP9825233.1"/>
    <property type="molecule type" value="Genomic_DNA"/>
</dbReference>
<proteinExistence type="predicted"/>
<comment type="caution">
    <text evidence="2">The sequence shown here is derived from an EMBL/GenBank/DDBJ whole genome shotgun (WGS) entry which is preliminary data.</text>
</comment>
<feature type="region of interest" description="Disordered" evidence="1">
    <location>
        <begin position="99"/>
        <end position="120"/>
    </location>
</feature>
<dbReference type="Proteomes" id="UP001235712">
    <property type="component" value="Unassembled WGS sequence"/>
</dbReference>
<name>A0ABT9NXR9_9ACTN</name>
<accession>A0ABT9NXR9</accession>
<gene>
    <name evidence="2" type="ORF">J2S57_000982</name>
</gene>
<feature type="compositionally biased region" description="Polar residues" evidence="1">
    <location>
        <begin position="105"/>
        <end position="114"/>
    </location>
</feature>
<evidence type="ECO:0000313" key="3">
    <source>
        <dbReference type="Proteomes" id="UP001235712"/>
    </source>
</evidence>
<feature type="region of interest" description="Disordered" evidence="1">
    <location>
        <begin position="50"/>
        <end position="86"/>
    </location>
</feature>
<sequence>MAVLIRQLPEDSRTKSALAGHPGVRWSTTDWLLAHHSDQEDRAFSLAYAKATNGKRPPRLELVKRPGAPRDRRSDSPGPKAEANARAADLLAALKPGGSGLTHLTDATFQASNSIEERTP</sequence>
<dbReference type="RefSeq" id="WP_307238809.1">
    <property type="nucleotide sequence ID" value="NZ_JAUSQZ010000001.1"/>
</dbReference>
<protein>
    <submittedName>
        <fullName evidence="2">Uncharacterized protein</fullName>
    </submittedName>
</protein>
<feature type="compositionally biased region" description="Basic and acidic residues" evidence="1">
    <location>
        <begin position="58"/>
        <end position="75"/>
    </location>
</feature>